<evidence type="ECO:0008006" key="4">
    <source>
        <dbReference type="Google" id="ProtNLM"/>
    </source>
</evidence>
<proteinExistence type="predicted"/>
<evidence type="ECO:0000313" key="3">
    <source>
        <dbReference type="Proteomes" id="UP000635828"/>
    </source>
</evidence>
<protein>
    <recommendedName>
        <fullName evidence="4">Cell division protein ZapB</fullName>
    </recommendedName>
</protein>
<reference evidence="2 3" key="1">
    <citation type="submission" date="2020-08" db="EMBL/GenBank/DDBJ databases">
        <title>Genome public.</title>
        <authorList>
            <person name="Liu C."/>
            <person name="Sun Q."/>
        </authorList>
    </citation>
    <scope>NUCLEOTIDE SEQUENCE [LARGE SCALE GENOMIC DNA]</scope>
    <source>
        <strain evidence="2 3">NSJ-7</strain>
    </source>
</reference>
<gene>
    <name evidence="2" type="ORF">H8S22_05940</name>
</gene>
<name>A0ABR7FPK9_9FIRM</name>
<keyword evidence="1" id="KW-0175">Coiled coil</keyword>
<accession>A0ABR7FPK9</accession>
<feature type="coiled-coil region" evidence="1">
    <location>
        <begin position="54"/>
        <end position="88"/>
    </location>
</feature>
<sequence>MHVLMLNDGTMICPGGLSDAVQIVGEELSQELAKLIELEVKKICQETKELHLELDACAQEISIYEEKNAALEEENQVLIQRIESAYDVI</sequence>
<organism evidence="2 3">
    <name type="scientific">Anaerostipes hominis</name>
    <name type="common">ex Liu et al. 2021</name>
    <dbReference type="NCBI Taxonomy" id="2763018"/>
    <lineage>
        <taxon>Bacteria</taxon>
        <taxon>Bacillati</taxon>
        <taxon>Bacillota</taxon>
        <taxon>Clostridia</taxon>
        <taxon>Lachnospirales</taxon>
        <taxon>Lachnospiraceae</taxon>
        <taxon>Anaerostipes</taxon>
    </lineage>
</organism>
<dbReference type="EMBL" id="JACOOS010000005">
    <property type="protein sequence ID" value="MBC5677160.1"/>
    <property type="molecule type" value="Genomic_DNA"/>
</dbReference>
<dbReference type="RefSeq" id="WP_024727332.1">
    <property type="nucleotide sequence ID" value="NZ_JACOOS010000005.1"/>
</dbReference>
<evidence type="ECO:0000313" key="2">
    <source>
        <dbReference type="EMBL" id="MBC5677160.1"/>
    </source>
</evidence>
<dbReference type="Proteomes" id="UP000635828">
    <property type="component" value="Unassembled WGS sequence"/>
</dbReference>
<keyword evidence="3" id="KW-1185">Reference proteome</keyword>
<comment type="caution">
    <text evidence="2">The sequence shown here is derived from an EMBL/GenBank/DDBJ whole genome shotgun (WGS) entry which is preliminary data.</text>
</comment>
<evidence type="ECO:0000256" key="1">
    <source>
        <dbReference type="SAM" id="Coils"/>
    </source>
</evidence>